<keyword evidence="1" id="KW-0732">Signal</keyword>
<sequence>PYRKVEIYYQDTWGTVCDDSWDLSDTNVVCKELGCGHAISAPGSAHYGQGSGEIWLDDVNCSGTETNLWACPSRGWGQHSCGHHEDAGVLCSESDPELIPVEPHSLCPSSLTLRLVNGADHCAGRVEVYNDGTWGTVCDDYWDLLASNVVCKQLGCGHIINVTVSAYYGEGSGQIWLDKVKCSGTESYIWECPSSRWGKNNCGHSDDAGVLCSGIGTMKLEYFPTGSKQIRLVNGADHCSGRVEIYYSGSWGTVCDNSWALSAANVVCKELGCGHAINAPGLAHYGEGSGQIWLDYMIIMVPSDLKVYESEKNLSMTVESLLPGHTILLIYTPDPRYSPRRYSADSRKAQSRQWIPN</sequence>
<feature type="disulfide bond" evidence="5">
    <location>
        <begin position="138"/>
        <end position="202"/>
    </location>
</feature>
<reference evidence="7" key="2">
    <citation type="submission" date="2025-09" db="UniProtKB">
        <authorList>
            <consortium name="Ensembl"/>
        </authorList>
    </citation>
    <scope>IDENTIFICATION</scope>
</reference>
<feature type="domain" description="SRCR" evidence="6">
    <location>
        <begin position="230"/>
        <end position="295"/>
    </location>
</feature>
<evidence type="ECO:0000256" key="1">
    <source>
        <dbReference type="ARBA" id="ARBA00022729"/>
    </source>
</evidence>
<dbReference type="FunFam" id="3.10.250.10:FF:000006">
    <property type="entry name" value="neurotrypsin isoform X2"/>
    <property type="match status" value="2"/>
</dbReference>
<feature type="domain" description="SRCR" evidence="6">
    <location>
        <begin position="113"/>
        <end position="213"/>
    </location>
</feature>
<name>A0A674IJI3_9SAUR</name>
<dbReference type="InterPro" id="IPR001190">
    <property type="entry name" value="SRCR"/>
</dbReference>
<dbReference type="PROSITE" id="PS00420">
    <property type="entry name" value="SRCR_1"/>
    <property type="match status" value="2"/>
</dbReference>
<keyword evidence="2" id="KW-0677">Repeat</keyword>
<dbReference type="InterPro" id="IPR036772">
    <property type="entry name" value="SRCR-like_dom_sf"/>
</dbReference>
<dbReference type="Ensembl" id="ENSTMTT00000009319.1">
    <property type="protein sequence ID" value="ENSTMTP00000009015.1"/>
    <property type="gene ID" value="ENSTMTG00000006539.1"/>
</dbReference>
<keyword evidence="8" id="KW-1185">Reference proteome</keyword>
<dbReference type="GO" id="GO:0005615">
    <property type="term" value="C:extracellular space"/>
    <property type="evidence" value="ECO:0007669"/>
    <property type="project" value="TreeGrafter"/>
</dbReference>
<reference evidence="7" key="1">
    <citation type="submission" date="2025-08" db="UniProtKB">
        <authorList>
            <consortium name="Ensembl"/>
        </authorList>
    </citation>
    <scope>IDENTIFICATION</scope>
</reference>
<dbReference type="Gene3D" id="3.10.250.10">
    <property type="entry name" value="SRCR-like domain"/>
    <property type="match status" value="3"/>
</dbReference>
<accession>A0A674IJI3</accession>
<dbReference type="FunFam" id="3.10.250.10:FF:000009">
    <property type="entry name" value="WC1"/>
    <property type="match status" value="1"/>
</dbReference>
<keyword evidence="3 5" id="KW-1015">Disulfide bond</keyword>
<dbReference type="GO" id="GO:0031638">
    <property type="term" value="P:zymogen activation"/>
    <property type="evidence" value="ECO:0007669"/>
    <property type="project" value="TreeGrafter"/>
</dbReference>
<feature type="disulfide bond" evidence="5">
    <location>
        <begin position="182"/>
        <end position="192"/>
    </location>
</feature>
<dbReference type="PANTHER" id="PTHR48071">
    <property type="entry name" value="SRCR DOMAIN-CONTAINING PROTEIN"/>
    <property type="match status" value="1"/>
</dbReference>
<keyword evidence="4" id="KW-0325">Glycoprotein</keyword>
<feature type="disulfide bond" evidence="5">
    <location>
        <begin position="17"/>
        <end position="81"/>
    </location>
</feature>
<evidence type="ECO:0000256" key="3">
    <source>
        <dbReference type="ARBA" id="ARBA00023157"/>
    </source>
</evidence>
<feature type="disulfide bond" evidence="5">
    <location>
        <begin position="151"/>
        <end position="212"/>
    </location>
</feature>
<evidence type="ECO:0000313" key="7">
    <source>
        <dbReference type="Ensembl" id="ENSTMTP00000009015.1"/>
    </source>
</evidence>
<feature type="disulfide bond" evidence="5">
    <location>
        <begin position="61"/>
        <end position="71"/>
    </location>
</feature>
<dbReference type="GeneTree" id="ENSGT00950000183145"/>
<comment type="caution">
    <text evidence="5">Lacks conserved residue(s) required for the propagation of feature annotation.</text>
</comment>
<dbReference type="SUPFAM" id="SSF56487">
    <property type="entry name" value="SRCR-like"/>
    <property type="match status" value="3"/>
</dbReference>
<dbReference type="Pfam" id="PF00530">
    <property type="entry name" value="SRCR"/>
    <property type="match status" value="3"/>
</dbReference>
<evidence type="ECO:0000256" key="2">
    <source>
        <dbReference type="ARBA" id="ARBA00022737"/>
    </source>
</evidence>
<dbReference type="Proteomes" id="UP000472274">
    <property type="component" value="Unplaced"/>
</dbReference>
<dbReference type="PANTHER" id="PTHR48071:SF29">
    <property type="entry name" value="OLFACTORY RECEPTOR 292"/>
    <property type="match status" value="1"/>
</dbReference>
<evidence type="ECO:0000256" key="5">
    <source>
        <dbReference type="PROSITE-ProRule" id="PRU00196"/>
    </source>
</evidence>
<evidence type="ECO:0000313" key="8">
    <source>
        <dbReference type="Proteomes" id="UP000472274"/>
    </source>
</evidence>
<feature type="domain" description="SRCR" evidence="6">
    <location>
        <begin position="1"/>
        <end position="92"/>
    </location>
</feature>
<dbReference type="SMART" id="SM00202">
    <property type="entry name" value="SR"/>
    <property type="match status" value="3"/>
</dbReference>
<dbReference type="AlphaFoldDB" id="A0A674IJI3"/>
<feature type="disulfide bond" evidence="5">
    <location>
        <begin position="30"/>
        <end position="91"/>
    </location>
</feature>
<dbReference type="PROSITE" id="PS50287">
    <property type="entry name" value="SRCR_2"/>
    <property type="match status" value="3"/>
</dbReference>
<dbReference type="GO" id="GO:0005886">
    <property type="term" value="C:plasma membrane"/>
    <property type="evidence" value="ECO:0007669"/>
    <property type="project" value="TreeGrafter"/>
</dbReference>
<protein>
    <recommendedName>
        <fullName evidence="6">SRCR domain-containing protein</fullName>
    </recommendedName>
</protein>
<evidence type="ECO:0000256" key="4">
    <source>
        <dbReference type="ARBA" id="ARBA00023180"/>
    </source>
</evidence>
<proteinExistence type="predicted"/>
<evidence type="ECO:0000259" key="6">
    <source>
        <dbReference type="PROSITE" id="PS50287"/>
    </source>
</evidence>
<dbReference type="GO" id="GO:0004252">
    <property type="term" value="F:serine-type endopeptidase activity"/>
    <property type="evidence" value="ECO:0007669"/>
    <property type="project" value="TreeGrafter"/>
</dbReference>
<dbReference type="PRINTS" id="PR00258">
    <property type="entry name" value="SPERACTRCPTR"/>
</dbReference>
<organism evidence="7 8">
    <name type="scientific">Terrapene triunguis</name>
    <name type="common">Three-toed box turtle</name>
    <dbReference type="NCBI Taxonomy" id="2587831"/>
    <lineage>
        <taxon>Eukaryota</taxon>
        <taxon>Metazoa</taxon>
        <taxon>Chordata</taxon>
        <taxon>Craniata</taxon>
        <taxon>Vertebrata</taxon>
        <taxon>Euteleostomi</taxon>
        <taxon>Archelosauria</taxon>
        <taxon>Testudinata</taxon>
        <taxon>Testudines</taxon>
        <taxon>Cryptodira</taxon>
        <taxon>Durocryptodira</taxon>
        <taxon>Testudinoidea</taxon>
        <taxon>Emydidae</taxon>
        <taxon>Terrapene</taxon>
    </lineage>
</organism>